<name>A0A7W3QSG1_ACTNM</name>
<dbReference type="Proteomes" id="UP000572680">
    <property type="component" value="Unassembled WGS sequence"/>
</dbReference>
<evidence type="ECO:0000313" key="1">
    <source>
        <dbReference type="EMBL" id="MBA8957358.1"/>
    </source>
</evidence>
<gene>
    <name evidence="1" type="ORF">HNR61_009051</name>
</gene>
<dbReference type="EMBL" id="JACJIA010000022">
    <property type="protein sequence ID" value="MBA8957358.1"/>
    <property type="molecule type" value="Genomic_DNA"/>
</dbReference>
<organism evidence="1 2">
    <name type="scientific">Actinomadura namibiensis</name>
    <dbReference type="NCBI Taxonomy" id="182080"/>
    <lineage>
        <taxon>Bacteria</taxon>
        <taxon>Bacillati</taxon>
        <taxon>Actinomycetota</taxon>
        <taxon>Actinomycetes</taxon>
        <taxon>Streptosporangiales</taxon>
        <taxon>Thermomonosporaceae</taxon>
        <taxon>Actinomadura</taxon>
    </lineage>
</organism>
<keyword evidence="2" id="KW-1185">Reference proteome</keyword>
<sequence>MRLRPGSRLRAAASTAEIIVVRAPDDEVDLRCGGAPMLDHDEPAPTAIAEGGDDLLIGKRYSDASGSLEILVTKGGHGALTVGDEPLTIKAAKPLPSSD</sequence>
<comment type="caution">
    <text evidence="1">The sequence shown here is derived from an EMBL/GenBank/DDBJ whole genome shotgun (WGS) entry which is preliminary data.</text>
</comment>
<dbReference type="AlphaFoldDB" id="A0A7W3QSG1"/>
<dbReference type="RefSeq" id="WP_182849185.1">
    <property type="nucleotide sequence ID" value="NZ_BAAALP010000047.1"/>
</dbReference>
<reference evidence="1 2" key="1">
    <citation type="submission" date="2020-08" db="EMBL/GenBank/DDBJ databases">
        <title>Genomic Encyclopedia of Type Strains, Phase IV (KMG-IV): sequencing the most valuable type-strain genomes for metagenomic binning, comparative biology and taxonomic classification.</title>
        <authorList>
            <person name="Goeker M."/>
        </authorList>
    </citation>
    <scope>NUCLEOTIDE SEQUENCE [LARGE SCALE GENOMIC DNA]</scope>
    <source>
        <strain evidence="1 2">DSM 44197</strain>
    </source>
</reference>
<evidence type="ECO:0000313" key="2">
    <source>
        <dbReference type="Proteomes" id="UP000572680"/>
    </source>
</evidence>
<proteinExistence type="predicted"/>
<protein>
    <submittedName>
        <fullName evidence="1">Uncharacterized protein</fullName>
    </submittedName>
</protein>
<accession>A0A7W3QSG1</accession>